<evidence type="ECO:0000256" key="7">
    <source>
        <dbReference type="SAM" id="SignalP"/>
    </source>
</evidence>
<evidence type="ECO:0000256" key="4">
    <source>
        <dbReference type="ARBA" id="ARBA00023284"/>
    </source>
</evidence>
<comment type="similarity">
    <text evidence="1">Belongs to the thioredoxin family. DsbA subfamily.</text>
</comment>
<evidence type="ECO:0000313" key="9">
    <source>
        <dbReference type="EMBL" id="TXR54731.1"/>
    </source>
</evidence>
<keyword evidence="5" id="KW-0574">Periplasm</keyword>
<dbReference type="InterPro" id="IPR023205">
    <property type="entry name" value="DsbA/DsbL"/>
</dbReference>
<dbReference type="AlphaFoldDB" id="A0A5C8ZC32"/>
<reference evidence="9 10" key="1">
    <citation type="submission" date="2019-07" db="EMBL/GenBank/DDBJ databases">
        <title>Reinekea sp. strain SSH23 genome sequencing and assembly.</title>
        <authorList>
            <person name="Kim I."/>
        </authorList>
    </citation>
    <scope>NUCLEOTIDE SEQUENCE [LARGE SCALE GENOMIC DNA]</scope>
    <source>
        <strain evidence="9 10">SSH23</strain>
    </source>
</reference>
<accession>A0A5C8ZC32</accession>
<evidence type="ECO:0000313" key="10">
    <source>
        <dbReference type="Proteomes" id="UP000321764"/>
    </source>
</evidence>
<organism evidence="9 10">
    <name type="scientific">Reinekea thalattae</name>
    <dbReference type="NCBI Taxonomy" id="2593301"/>
    <lineage>
        <taxon>Bacteria</taxon>
        <taxon>Pseudomonadati</taxon>
        <taxon>Pseudomonadota</taxon>
        <taxon>Gammaproteobacteria</taxon>
        <taxon>Oceanospirillales</taxon>
        <taxon>Saccharospirillaceae</taxon>
        <taxon>Reinekea</taxon>
    </lineage>
</organism>
<feature type="domain" description="DSBA-like thioredoxin" evidence="8">
    <location>
        <begin position="51"/>
        <end position="196"/>
    </location>
</feature>
<evidence type="ECO:0000256" key="6">
    <source>
        <dbReference type="PIRSR" id="PIRSR001488-1"/>
    </source>
</evidence>
<dbReference type="InterPro" id="IPR001853">
    <property type="entry name" value="DSBA-like_thioredoxin_dom"/>
</dbReference>
<name>A0A5C8ZC32_9GAMM</name>
<dbReference type="SUPFAM" id="SSF52833">
    <property type="entry name" value="Thioredoxin-like"/>
    <property type="match status" value="1"/>
</dbReference>
<evidence type="ECO:0000259" key="8">
    <source>
        <dbReference type="Pfam" id="PF01323"/>
    </source>
</evidence>
<evidence type="ECO:0000256" key="5">
    <source>
        <dbReference type="PIRNR" id="PIRNR001488"/>
    </source>
</evidence>
<dbReference type="Gene3D" id="3.40.30.10">
    <property type="entry name" value="Glutaredoxin"/>
    <property type="match status" value="1"/>
</dbReference>
<dbReference type="RefSeq" id="WP_147714130.1">
    <property type="nucleotide sequence ID" value="NZ_VKAD01000001.1"/>
</dbReference>
<dbReference type="GO" id="GO:0042597">
    <property type="term" value="C:periplasmic space"/>
    <property type="evidence" value="ECO:0007669"/>
    <property type="project" value="UniProtKB-SubCell"/>
</dbReference>
<dbReference type="CDD" id="cd03019">
    <property type="entry name" value="DsbA_DsbA"/>
    <property type="match status" value="1"/>
</dbReference>
<feature type="chain" id="PRO_5023071026" description="Thiol:disulfide interchange protein" evidence="7">
    <location>
        <begin position="21"/>
        <end position="212"/>
    </location>
</feature>
<protein>
    <recommendedName>
        <fullName evidence="5">Thiol:disulfide interchange protein</fullName>
    </recommendedName>
</protein>
<dbReference type="InterPro" id="IPR036249">
    <property type="entry name" value="Thioredoxin-like_sf"/>
</dbReference>
<dbReference type="EMBL" id="VKAD01000001">
    <property type="protein sequence ID" value="TXR54731.1"/>
    <property type="molecule type" value="Genomic_DNA"/>
</dbReference>
<keyword evidence="4" id="KW-0676">Redox-active center</keyword>
<proteinExistence type="inferred from homology"/>
<gene>
    <name evidence="9" type="ORF">FME95_09395</name>
</gene>
<keyword evidence="2 7" id="KW-0732">Signal</keyword>
<evidence type="ECO:0000256" key="1">
    <source>
        <dbReference type="ARBA" id="ARBA00005791"/>
    </source>
</evidence>
<dbReference type="PANTHER" id="PTHR35891">
    <property type="entry name" value="THIOL:DISULFIDE INTERCHANGE PROTEIN DSBA"/>
    <property type="match status" value="1"/>
</dbReference>
<dbReference type="InterPro" id="IPR050824">
    <property type="entry name" value="Thiol_disulfide_DsbA"/>
</dbReference>
<dbReference type="PIRSF" id="PIRSF001488">
    <property type="entry name" value="Tdi_protein"/>
    <property type="match status" value="1"/>
</dbReference>
<dbReference type="Pfam" id="PF01323">
    <property type="entry name" value="DSBA"/>
    <property type="match status" value="1"/>
</dbReference>
<keyword evidence="10" id="KW-1185">Reference proteome</keyword>
<comment type="caution">
    <text evidence="9">The sequence shown here is derived from an EMBL/GenBank/DDBJ whole genome shotgun (WGS) entry which is preliminary data.</text>
</comment>
<comment type="subcellular location">
    <subcellularLocation>
        <location evidence="5">Periplasm</location>
    </subcellularLocation>
</comment>
<dbReference type="PANTHER" id="PTHR35891:SF2">
    <property type="entry name" value="THIOL:DISULFIDE INTERCHANGE PROTEIN DSBA"/>
    <property type="match status" value="1"/>
</dbReference>
<feature type="signal peptide" evidence="7">
    <location>
        <begin position="1"/>
        <end position="20"/>
    </location>
</feature>
<keyword evidence="3 5" id="KW-1015">Disulfide bond</keyword>
<evidence type="ECO:0000256" key="3">
    <source>
        <dbReference type="ARBA" id="ARBA00023157"/>
    </source>
</evidence>
<dbReference type="GO" id="GO:0016491">
    <property type="term" value="F:oxidoreductase activity"/>
    <property type="evidence" value="ECO:0007669"/>
    <property type="project" value="InterPro"/>
</dbReference>
<dbReference type="Proteomes" id="UP000321764">
    <property type="component" value="Unassembled WGS sequence"/>
</dbReference>
<feature type="disulfide bond" description="Redox-active" evidence="6">
    <location>
        <begin position="59"/>
        <end position="62"/>
    </location>
</feature>
<evidence type="ECO:0000256" key="2">
    <source>
        <dbReference type="ARBA" id="ARBA00022729"/>
    </source>
</evidence>
<dbReference type="OrthoDB" id="9784896at2"/>
<sequence length="212" mass="23976">MFQRYLLISLLVTFASAVFAAENTQYKEGQHYVTLQTPLKTSYRGDEIGEVMEFFSYNCIHCANLEPAVSRYLAEKPDNIKFTPIPVVFNEHQKPEARAYYVLEISKLGKDAHQAIFNYIHKERKRLRTDDQFAAFFESKFGISKEEYMKRAYSFAVNAKLNTAIILTRDSNISGTPSLVANGLYRIDSAAVGGNELALYAAQSLVQSEASE</sequence>